<dbReference type="SMART" id="SM00895">
    <property type="entry name" value="FCD"/>
    <property type="match status" value="1"/>
</dbReference>
<dbReference type="Pfam" id="PF07729">
    <property type="entry name" value="FCD"/>
    <property type="match status" value="1"/>
</dbReference>
<protein>
    <submittedName>
        <fullName evidence="5">GntR family transcriptional regulator</fullName>
    </submittedName>
</protein>
<evidence type="ECO:0000256" key="3">
    <source>
        <dbReference type="ARBA" id="ARBA00023163"/>
    </source>
</evidence>
<dbReference type="RefSeq" id="WP_144586034.1">
    <property type="nucleotide sequence ID" value="NZ_VJWX01000025.1"/>
</dbReference>
<keyword evidence="3" id="KW-0804">Transcription</keyword>
<name>A0A558DGS0_9PSEU</name>
<comment type="caution">
    <text evidence="5">The sequence shown here is derived from an EMBL/GenBank/DDBJ whole genome shotgun (WGS) entry which is preliminary data.</text>
</comment>
<dbReference type="PROSITE" id="PS50949">
    <property type="entry name" value="HTH_GNTR"/>
    <property type="match status" value="1"/>
</dbReference>
<dbReference type="Gene3D" id="1.20.120.530">
    <property type="entry name" value="GntR ligand-binding domain-like"/>
    <property type="match status" value="1"/>
</dbReference>
<dbReference type="InterPro" id="IPR008920">
    <property type="entry name" value="TF_FadR/GntR_C"/>
</dbReference>
<dbReference type="InterPro" id="IPR036390">
    <property type="entry name" value="WH_DNA-bd_sf"/>
</dbReference>
<sequence>MAPERPVTRVERTYDALRSDILAGRHEPGAKLPFADLSPRYDASVGVLREALSRLAAEGLVESVPQLGFRVRSLSVEDLRHLTDARCAIETLVLREALANGGVAWESQVLAAHHQLQHTPQMSEGDPARLSDEWARAHAAYHDTLLMGCPNPRLLAIARSLRDSAELYRRWSVPFDPTHRDIAGEHRAILEAALAHDEEAAVAALTHHIRYTTDVLLRHADGGAVDAARD</sequence>
<gene>
    <name evidence="5" type="ORF">FNH05_04760</name>
</gene>
<evidence type="ECO:0000256" key="2">
    <source>
        <dbReference type="ARBA" id="ARBA00023125"/>
    </source>
</evidence>
<dbReference type="OrthoDB" id="8680240at2"/>
<reference evidence="5 6" key="2">
    <citation type="submission" date="2019-08" db="EMBL/GenBank/DDBJ databases">
        <title>Amycolatopsis acidicola sp. nov., isolated from peat swamp forest soil.</title>
        <authorList>
            <person name="Srisuk N."/>
        </authorList>
    </citation>
    <scope>NUCLEOTIDE SEQUENCE [LARGE SCALE GENOMIC DNA]</scope>
    <source>
        <strain evidence="5 6">TBRC 6029</strain>
    </source>
</reference>
<dbReference type="CDD" id="cd07377">
    <property type="entry name" value="WHTH_GntR"/>
    <property type="match status" value="1"/>
</dbReference>
<dbReference type="Proteomes" id="UP000320011">
    <property type="component" value="Unassembled WGS sequence"/>
</dbReference>
<reference evidence="5 6" key="1">
    <citation type="submission" date="2019-07" db="EMBL/GenBank/DDBJ databases">
        <authorList>
            <person name="Duangmal K."/>
            <person name="Teo W.F.A."/>
        </authorList>
    </citation>
    <scope>NUCLEOTIDE SEQUENCE [LARGE SCALE GENOMIC DNA]</scope>
    <source>
        <strain evidence="5 6">TBRC 6029</strain>
    </source>
</reference>
<keyword evidence="2" id="KW-0238">DNA-binding</keyword>
<accession>A0A558DGS0</accession>
<dbReference type="SUPFAM" id="SSF46785">
    <property type="entry name" value="Winged helix' DNA-binding domain"/>
    <property type="match status" value="1"/>
</dbReference>
<proteinExistence type="predicted"/>
<dbReference type="EMBL" id="VJWX01000025">
    <property type="protein sequence ID" value="TVT60220.1"/>
    <property type="molecule type" value="Genomic_DNA"/>
</dbReference>
<dbReference type="InterPro" id="IPR000524">
    <property type="entry name" value="Tscrpt_reg_HTH_GntR"/>
</dbReference>
<keyword evidence="1" id="KW-0805">Transcription regulation</keyword>
<dbReference type="AlphaFoldDB" id="A0A558DGS0"/>
<evidence type="ECO:0000256" key="1">
    <source>
        <dbReference type="ARBA" id="ARBA00023015"/>
    </source>
</evidence>
<dbReference type="SUPFAM" id="SSF48008">
    <property type="entry name" value="GntR ligand-binding domain-like"/>
    <property type="match status" value="1"/>
</dbReference>
<dbReference type="InterPro" id="IPR011711">
    <property type="entry name" value="GntR_C"/>
</dbReference>
<dbReference type="InterPro" id="IPR036388">
    <property type="entry name" value="WH-like_DNA-bd_sf"/>
</dbReference>
<evidence type="ECO:0000313" key="5">
    <source>
        <dbReference type="EMBL" id="TVT60220.1"/>
    </source>
</evidence>
<keyword evidence="6" id="KW-1185">Reference proteome</keyword>
<organism evidence="5 6">
    <name type="scientific">Amycolatopsis rhizosphaerae</name>
    <dbReference type="NCBI Taxonomy" id="2053003"/>
    <lineage>
        <taxon>Bacteria</taxon>
        <taxon>Bacillati</taxon>
        <taxon>Actinomycetota</taxon>
        <taxon>Actinomycetes</taxon>
        <taxon>Pseudonocardiales</taxon>
        <taxon>Pseudonocardiaceae</taxon>
        <taxon>Amycolatopsis</taxon>
    </lineage>
</organism>
<feature type="domain" description="HTH gntR-type" evidence="4">
    <location>
        <begin position="7"/>
        <end position="74"/>
    </location>
</feature>
<dbReference type="GO" id="GO:0003677">
    <property type="term" value="F:DNA binding"/>
    <property type="evidence" value="ECO:0007669"/>
    <property type="project" value="UniProtKB-KW"/>
</dbReference>
<dbReference type="PANTHER" id="PTHR43537">
    <property type="entry name" value="TRANSCRIPTIONAL REGULATOR, GNTR FAMILY"/>
    <property type="match status" value="1"/>
</dbReference>
<dbReference type="PANTHER" id="PTHR43537:SF20">
    <property type="entry name" value="HTH-TYPE TRANSCRIPTIONAL REPRESSOR GLAR"/>
    <property type="match status" value="1"/>
</dbReference>
<dbReference type="Pfam" id="PF00392">
    <property type="entry name" value="GntR"/>
    <property type="match status" value="1"/>
</dbReference>
<evidence type="ECO:0000313" key="6">
    <source>
        <dbReference type="Proteomes" id="UP000320011"/>
    </source>
</evidence>
<dbReference type="GO" id="GO:0003700">
    <property type="term" value="F:DNA-binding transcription factor activity"/>
    <property type="evidence" value="ECO:0007669"/>
    <property type="project" value="InterPro"/>
</dbReference>
<dbReference type="SMART" id="SM00345">
    <property type="entry name" value="HTH_GNTR"/>
    <property type="match status" value="1"/>
</dbReference>
<evidence type="ECO:0000259" key="4">
    <source>
        <dbReference type="PROSITE" id="PS50949"/>
    </source>
</evidence>
<dbReference type="Gene3D" id="1.10.10.10">
    <property type="entry name" value="Winged helix-like DNA-binding domain superfamily/Winged helix DNA-binding domain"/>
    <property type="match status" value="1"/>
</dbReference>